<protein>
    <submittedName>
        <fullName evidence="1">Uncharacterized protein</fullName>
    </submittedName>
</protein>
<dbReference type="RefSeq" id="WP_184666588.1">
    <property type="nucleotide sequence ID" value="NZ_BAABAI010000034.1"/>
</dbReference>
<dbReference type="EMBL" id="JACHJS010000001">
    <property type="protein sequence ID" value="MBB4963844.1"/>
    <property type="molecule type" value="Genomic_DNA"/>
</dbReference>
<keyword evidence="2" id="KW-1185">Reference proteome</keyword>
<proteinExistence type="predicted"/>
<reference evidence="1 2" key="1">
    <citation type="submission" date="2020-08" db="EMBL/GenBank/DDBJ databases">
        <title>Sequencing the genomes of 1000 actinobacteria strains.</title>
        <authorList>
            <person name="Klenk H.-P."/>
        </authorList>
    </citation>
    <scope>NUCLEOTIDE SEQUENCE [LARGE SCALE GENOMIC DNA]</scope>
    <source>
        <strain evidence="1 2">DSM 45084</strain>
    </source>
</reference>
<accession>A0A7W7WU48</accession>
<name>A0A7W7WU48_9PSEU</name>
<dbReference type="Proteomes" id="UP000542674">
    <property type="component" value="Unassembled WGS sequence"/>
</dbReference>
<evidence type="ECO:0000313" key="1">
    <source>
        <dbReference type="EMBL" id="MBB4963844.1"/>
    </source>
</evidence>
<comment type="caution">
    <text evidence="1">The sequence shown here is derived from an EMBL/GenBank/DDBJ whole genome shotgun (WGS) entry which is preliminary data.</text>
</comment>
<dbReference type="AlphaFoldDB" id="A0A7W7WU48"/>
<organism evidence="1 2">
    <name type="scientific">Saccharothrix violaceirubra</name>
    <dbReference type="NCBI Taxonomy" id="413306"/>
    <lineage>
        <taxon>Bacteria</taxon>
        <taxon>Bacillati</taxon>
        <taxon>Actinomycetota</taxon>
        <taxon>Actinomycetes</taxon>
        <taxon>Pseudonocardiales</taxon>
        <taxon>Pseudonocardiaceae</taxon>
        <taxon>Saccharothrix</taxon>
    </lineage>
</organism>
<gene>
    <name evidence="1" type="ORF">F4559_001203</name>
</gene>
<evidence type="ECO:0000313" key="2">
    <source>
        <dbReference type="Proteomes" id="UP000542674"/>
    </source>
</evidence>
<sequence>MSTYADPSKAVVWLDGDAFRAPAGTALPADIFAASLSGWEAFGGIKAGFTVQRTQEITKFTIFNANGTYLSVKGDEDGTIKMRPVDMSKATALTLLTGGSIVAAAGGYEWVKGDDEKFAYICRVSAGTRRKAYFLKKSELANIPDDVLNDEDLAGWDMEISPLIPDDGSRFIRVFTESNPLA</sequence>